<protein>
    <submittedName>
        <fullName evidence="3">Uncharacterized protein</fullName>
    </submittedName>
</protein>
<evidence type="ECO:0000256" key="2">
    <source>
        <dbReference type="SAM" id="Phobius"/>
    </source>
</evidence>
<feature type="transmembrane region" description="Helical" evidence="2">
    <location>
        <begin position="58"/>
        <end position="79"/>
    </location>
</feature>
<gene>
    <name evidence="3" type="ORF">SAMN03080599_00566</name>
</gene>
<sequence>MAGEKKTELSPQEKKARRTQARVRENQARRAEREALAMQKWSVMRQKGMLHYVIKQGLFAWTLMTSVIYILLLGVSLKFQFTSEIWLQIGAAVLFFAIGGILFGFATWYLSESRYKRHMAAKTGKRDAKKTKK</sequence>
<dbReference type="AlphaFoldDB" id="A0A1G5RSN5"/>
<proteinExistence type="predicted"/>
<dbReference type="Proteomes" id="UP000199208">
    <property type="component" value="Unassembled WGS sequence"/>
</dbReference>
<keyword evidence="2" id="KW-1133">Transmembrane helix</keyword>
<name>A0A1G5RSN5_9FIRM</name>
<evidence type="ECO:0000256" key="1">
    <source>
        <dbReference type="SAM" id="MobiDB-lite"/>
    </source>
</evidence>
<dbReference type="RefSeq" id="WP_092589366.1">
    <property type="nucleotide sequence ID" value="NZ_FMWL01000002.1"/>
</dbReference>
<dbReference type="STRING" id="1120920.SAMN03080599_00566"/>
<feature type="compositionally biased region" description="Basic and acidic residues" evidence="1">
    <location>
        <begin position="1"/>
        <end position="14"/>
    </location>
</feature>
<keyword evidence="2" id="KW-0812">Transmembrane</keyword>
<feature type="transmembrane region" description="Helical" evidence="2">
    <location>
        <begin position="85"/>
        <end position="110"/>
    </location>
</feature>
<accession>A0A1G5RSN5</accession>
<dbReference type="EMBL" id="FMWL01000002">
    <property type="protein sequence ID" value="SCZ77104.1"/>
    <property type="molecule type" value="Genomic_DNA"/>
</dbReference>
<reference evidence="3 4" key="1">
    <citation type="submission" date="2016-10" db="EMBL/GenBank/DDBJ databases">
        <authorList>
            <person name="de Groot N.N."/>
        </authorList>
    </citation>
    <scope>NUCLEOTIDE SEQUENCE [LARGE SCALE GENOMIC DNA]</scope>
    <source>
        <strain evidence="3 4">DSM 2784</strain>
    </source>
</reference>
<keyword evidence="4" id="KW-1185">Reference proteome</keyword>
<evidence type="ECO:0000313" key="4">
    <source>
        <dbReference type="Proteomes" id="UP000199208"/>
    </source>
</evidence>
<organism evidence="3 4">
    <name type="scientific">Acidaminobacter hydrogenoformans DSM 2784</name>
    <dbReference type="NCBI Taxonomy" id="1120920"/>
    <lineage>
        <taxon>Bacteria</taxon>
        <taxon>Bacillati</taxon>
        <taxon>Bacillota</taxon>
        <taxon>Clostridia</taxon>
        <taxon>Peptostreptococcales</taxon>
        <taxon>Acidaminobacteraceae</taxon>
        <taxon>Acidaminobacter</taxon>
    </lineage>
</organism>
<keyword evidence="2" id="KW-0472">Membrane</keyword>
<feature type="region of interest" description="Disordered" evidence="1">
    <location>
        <begin position="1"/>
        <end position="24"/>
    </location>
</feature>
<evidence type="ECO:0000313" key="3">
    <source>
        <dbReference type="EMBL" id="SCZ77104.1"/>
    </source>
</evidence>